<dbReference type="InterPro" id="IPR011010">
    <property type="entry name" value="DNA_brk_join_enz"/>
</dbReference>
<dbReference type="Pfam" id="PF22022">
    <property type="entry name" value="Phage_int_M"/>
    <property type="match status" value="1"/>
</dbReference>
<gene>
    <name evidence="7" type="ORF">MRM81_12820</name>
</gene>
<accession>A0AAU6TSF9</accession>
<evidence type="ECO:0000259" key="5">
    <source>
        <dbReference type="PROSITE" id="PS51898"/>
    </source>
</evidence>
<dbReference type="SUPFAM" id="SSF56349">
    <property type="entry name" value="DNA breaking-rejoining enzymes"/>
    <property type="match status" value="1"/>
</dbReference>
<evidence type="ECO:0000256" key="2">
    <source>
        <dbReference type="ARBA" id="ARBA00023125"/>
    </source>
</evidence>
<evidence type="ECO:0000256" key="1">
    <source>
        <dbReference type="ARBA" id="ARBA00008857"/>
    </source>
</evidence>
<feature type="domain" description="Tyr recombinase" evidence="5">
    <location>
        <begin position="161"/>
        <end position="340"/>
    </location>
</feature>
<name>A0AAU6TSF9_UNCXX</name>
<sequence>MGRKRKNPADNWMPKRVKRGRSAFEFITPDNKTIRLCDFSCTQAEVWVAYEKLIDDQKNEATLTALFNSFFISADFTNLSPETQKDYRKYSGKLLPVFGKMQPDNIKPEHIRKYMDKRGTKSPTQANREKTLLSRVFGWGYERGLVKSNPCKGVRQFKEQARDRYITDDEYNALYSVSPVVVRIAMEIAYLCAARQADVLALTYSQLTEDGIYIKQGKTGVAQIKAWTERLHAAINLSNTLPLDSGISSIYVLHQSRGSGYTRDGFNSRWRKAKEAAAKKFPHLNFNFTFHDLKAKGISDLDGPLSEKQKISGHKNITQTARYDRKVMVVPVVGGQKKTV</sequence>
<dbReference type="PANTHER" id="PTHR30349:SF41">
    <property type="entry name" value="INTEGRASE_RECOMBINASE PROTEIN MJ0367-RELATED"/>
    <property type="match status" value="1"/>
</dbReference>
<evidence type="ECO:0000313" key="7">
    <source>
        <dbReference type="EMBL" id="XAG64369.1"/>
    </source>
</evidence>
<keyword evidence="3" id="KW-0233">DNA recombination</keyword>
<dbReference type="PANTHER" id="PTHR30349">
    <property type="entry name" value="PHAGE INTEGRASE-RELATED"/>
    <property type="match status" value="1"/>
</dbReference>
<dbReference type="GO" id="GO:0006310">
    <property type="term" value="P:DNA recombination"/>
    <property type="evidence" value="ECO:0007669"/>
    <property type="project" value="UniProtKB-KW"/>
</dbReference>
<feature type="domain" description="Core-binding (CB)" evidence="6">
    <location>
        <begin position="61"/>
        <end position="141"/>
    </location>
</feature>
<dbReference type="GO" id="GO:0015074">
    <property type="term" value="P:DNA integration"/>
    <property type="evidence" value="ECO:0007669"/>
    <property type="project" value="InterPro"/>
</dbReference>
<keyword evidence="2 4" id="KW-0238">DNA-binding</keyword>
<proteinExistence type="inferred from homology"/>
<dbReference type="Gene3D" id="1.10.443.10">
    <property type="entry name" value="Intergrase catalytic core"/>
    <property type="match status" value="1"/>
</dbReference>
<protein>
    <submittedName>
        <fullName evidence="7">Tyrosine-type recombinase/integrase</fullName>
    </submittedName>
</protein>
<evidence type="ECO:0000256" key="4">
    <source>
        <dbReference type="PROSITE-ProRule" id="PRU01248"/>
    </source>
</evidence>
<dbReference type="EMBL" id="CP095362">
    <property type="protein sequence ID" value="XAG64369.1"/>
    <property type="molecule type" value="Genomic_DNA"/>
</dbReference>
<dbReference type="InterPro" id="IPR050090">
    <property type="entry name" value="Tyrosine_recombinase_XerCD"/>
</dbReference>
<dbReference type="PROSITE" id="PS51900">
    <property type="entry name" value="CB"/>
    <property type="match status" value="1"/>
</dbReference>
<evidence type="ECO:0000256" key="3">
    <source>
        <dbReference type="ARBA" id="ARBA00023172"/>
    </source>
</evidence>
<reference evidence="7" key="1">
    <citation type="submission" date="2022-03" db="EMBL/GenBank/DDBJ databases">
        <title>Sea Food Isolates.</title>
        <authorList>
            <person name="Li c."/>
        </authorList>
    </citation>
    <scope>NUCLEOTIDE SEQUENCE</scope>
    <source>
        <strain evidence="7">19GA11TI05</strain>
    </source>
</reference>
<dbReference type="InterPro" id="IPR044068">
    <property type="entry name" value="CB"/>
</dbReference>
<dbReference type="Pfam" id="PF00589">
    <property type="entry name" value="Phage_integrase"/>
    <property type="match status" value="1"/>
</dbReference>
<dbReference type="GO" id="GO:0003677">
    <property type="term" value="F:DNA binding"/>
    <property type="evidence" value="ECO:0007669"/>
    <property type="project" value="UniProtKB-UniRule"/>
</dbReference>
<dbReference type="InterPro" id="IPR002104">
    <property type="entry name" value="Integrase_catalytic"/>
</dbReference>
<dbReference type="Gene3D" id="1.10.150.130">
    <property type="match status" value="1"/>
</dbReference>
<dbReference type="AlphaFoldDB" id="A0AAU6TSF9"/>
<comment type="similarity">
    <text evidence="1">Belongs to the 'phage' integrase family.</text>
</comment>
<organism evidence="7">
    <name type="scientific">bacterium 19GA11TI05</name>
    <dbReference type="NCBI Taxonomy" id="2920688"/>
    <lineage>
        <taxon>Bacteria</taxon>
    </lineage>
</organism>
<evidence type="ECO:0000259" key="6">
    <source>
        <dbReference type="PROSITE" id="PS51900"/>
    </source>
</evidence>
<dbReference type="PROSITE" id="PS51898">
    <property type="entry name" value="TYR_RECOMBINASE"/>
    <property type="match status" value="1"/>
</dbReference>
<dbReference type="InterPro" id="IPR013762">
    <property type="entry name" value="Integrase-like_cat_sf"/>
</dbReference>
<dbReference type="InterPro" id="IPR053876">
    <property type="entry name" value="Phage_int_M"/>
</dbReference>
<dbReference type="InterPro" id="IPR010998">
    <property type="entry name" value="Integrase_recombinase_N"/>
</dbReference>